<dbReference type="AlphaFoldDB" id="A0A176W952"/>
<comment type="caution">
    <text evidence="1">The sequence shown here is derived from an EMBL/GenBank/DDBJ whole genome shotgun (WGS) entry which is preliminary data.</text>
</comment>
<dbReference type="Proteomes" id="UP000077202">
    <property type="component" value="Unassembled WGS sequence"/>
</dbReference>
<reference evidence="1" key="1">
    <citation type="submission" date="2016-03" db="EMBL/GenBank/DDBJ databases">
        <title>Mechanisms controlling the formation of the plant cell surface in tip-growing cells are functionally conserved among land plants.</title>
        <authorList>
            <person name="Honkanen S."/>
            <person name="Jones V.A."/>
            <person name="Morieri G."/>
            <person name="Champion C."/>
            <person name="Hetherington A.J."/>
            <person name="Kelly S."/>
            <person name="Saint-Marcoux D."/>
            <person name="Proust H."/>
            <person name="Prescott H."/>
            <person name="Dolan L."/>
        </authorList>
    </citation>
    <scope>NUCLEOTIDE SEQUENCE [LARGE SCALE GENOMIC DNA]</scope>
    <source>
        <tissue evidence="1">Whole gametophyte</tissue>
    </source>
</reference>
<evidence type="ECO:0000313" key="2">
    <source>
        <dbReference type="Proteomes" id="UP000077202"/>
    </source>
</evidence>
<dbReference type="InterPro" id="IPR021109">
    <property type="entry name" value="Peptidase_aspartic_dom_sf"/>
</dbReference>
<dbReference type="PANTHER" id="PTHR33067:SF9">
    <property type="entry name" value="RNA-DIRECTED DNA POLYMERASE"/>
    <property type="match status" value="1"/>
</dbReference>
<name>A0A176W952_MARPO</name>
<evidence type="ECO:0000313" key="1">
    <source>
        <dbReference type="EMBL" id="OAE29544.1"/>
    </source>
</evidence>
<keyword evidence="2" id="KW-1185">Reference proteome</keyword>
<protein>
    <submittedName>
        <fullName evidence="1">Uncharacterized protein</fullName>
    </submittedName>
</protein>
<dbReference type="PANTHER" id="PTHR33067">
    <property type="entry name" value="RNA-DIRECTED DNA POLYMERASE-RELATED"/>
    <property type="match status" value="1"/>
</dbReference>
<organism evidence="1 2">
    <name type="scientific">Marchantia polymorpha subsp. ruderalis</name>
    <dbReference type="NCBI Taxonomy" id="1480154"/>
    <lineage>
        <taxon>Eukaryota</taxon>
        <taxon>Viridiplantae</taxon>
        <taxon>Streptophyta</taxon>
        <taxon>Embryophyta</taxon>
        <taxon>Marchantiophyta</taxon>
        <taxon>Marchantiopsida</taxon>
        <taxon>Marchantiidae</taxon>
        <taxon>Marchantiales</taxon>
        <taxon>Marchantiaceae</taxon>
        <taxon>Marchantia</taxon>
    </lineage>
</organism>
<dbReference type="EMBL" id="LVLJ01001447">
    <property type="protein sequence ID" value="OAE29544.1"/>
    <property type="molecule type" value="Genomic_DNA"/>
</dbReference>
<accession>A0A176W952</accession>
<proteinExistence type="predicted"/>
<dbReference type="CDD" id="cd00303">
    <property type="entry name" value="retropepsin_like"/>
    <property type="match status" value="1"/>
</dbReference>
<gene>
    <name evidence="1" type="ORF">AXG93_4599s1000</name>
</gene>
<dbReference type="Gene3D" id="2.40.70.10">
    <property type="entry name" value="Acid Proteases"/>
    <property type="match status" value="1"/>
</dbReference>
<sequence length="162" mass="18058">MPNIGLEVILKLHQGQEEQKVKSGLIWARKRKVRLPSVTINFAKIEDFGALEISVEIDGCVIHNEPVDGGSGVNLLLESTANDLGYTVFESTNQTLRMADQSRVVPVGKLSAVPTKISGLTYPLNYLMIRVEEGNPFPLLLGRPWLYLAKVKVNWAKKAFLW</sequence>